<name>A0A4U9U3M9_SERFO</name>
<dbReference type="InterPro" id="IPR018702">
    <property type="entry name" value="DUF2207"/>
</dbReference>
<dbReference type="EMBL" id="CABEEZ010000052">
    <property type="protein sequence ID" value="VTR27445.1"/>
    <property type="molecule type" value="Genomic_DNA"/>
</dbReference>
<protein>
    <submittedName>
        <fullName evidence="2">Predicted membrane protein (DUF2207)</fullName>
    </submittedName>
</protein>
<dbReference type="AlphaFoldDB" id="A0A4U9U3M9"/>
<evidence type="ECO:0000313" key="2">
    <source>
        <dbReference type="EMBL" id="VTR27445.1"/>
    </source>
</evidence>
<accession>A0A4U9U3M9</accession>
<proteinExistence type="predicted"/>
<dbReference type="Pfam" id="PF09972">
    <property type="entry name" value="DUF2207"/>
    <property type="match status" value="1"/>
</dbReference>
<gene>
    <name evidence="2" type="ORF">NCTC12965_02549</name>
</gene>
<reference evidence="2" key="1">
    <citation type="submission" date="2019-05" db="EMBL/GenBank/DDBJ databases">
        <authorList>
            <consortium name="Pathogen Informatics"/>
        </authorList>
    </citation>
    <scope>NUCLEOTIDE SEQUENCE [LARGE SCALE GENOMIC DNA]</scope>
    <source>
        <strain evidence="2">NCTC12965</strain>
    </source>
</reference>
<organism evidence="2">
    <name type="scientific">Serratia fonticola</name>
    <dbReference type="NCBI Taxonomy" id="47917"/>
    <lineage>
        <taxon>Bacteria</taxon>
        <taxon>Pseudomonadati</taxon>
        <taxon>Pseudomonadota</taxon>
        <taxon>Gammaproteobacteria</taxon>
        <taxon>Enterobacterales</taxon>
        <taxon>Yersiniaceae</taxon>
        <taxon>Serratia</taxon>
    </lineage>
</organism>
<evidence type="ECO:0000259" key="1">
    <source>
        <dbReference type="Pfam" id="PF09972"/>
    </source>
</evidence>
<feature type="domain" description="DUF2207" evidence="1">
    <location>
        <begin position="10"/>
        <end position="58"/>
    </location>
</feature>
<sequence length="64" mass="7522">MAALSTSCNRPIYNYQIRYQVSNHFSRFPEWDELYWNVTGNDWAYPITKASFQLELPDTSQLSG</sequence>